<keyword evidence="4" id="KW-1185">Reference proteome</keyword>
<sequence length="198" mass="22039">MMAKKIIMLLLLTGLYFTALAQSPELTAFNESRLQINKIGMLTLGSWALGNMGTAAFAIGRASGSNKYFHQMNLYWNVVNLALAGFGYYGAVSGKAGSYDLFHSIKEQYGMEKILLFNAGLDVGYMLGGLYLIERGKNNINKPDLFKGFGQSILMQGGFLFLFDLSMYLIHHSQENNLRNLIDNVSFQGNAIQIVLYF</sequence>
<dbReference type="InterPro" id="IPR054261">
    <property type="entry name" value="DUF6992"/>
</dbReference>
<feature type="chain" id="PRO_5025548667" evidence="2">
    <location>
        <begin position="22"/>
        <end position="198"/>
    </location>
</feature>
<dbReference type="AlphaFoldDB" id="A0A6C0GHP3"/>
<keyword evidence="1" id="KW-1133">Transmembrane helix</keyword>
<keyword evidence="2" id="KW-0732">Signal</keyword>
<feature type="transmembrane region" description="Helical" evidence="1">
    <location>
        <begin position="74"/>
        <end position="94"/>
    </location>
</feature>
<evidence type="ECO:0000256" key="1">
    <source>
        <dbReference type="SAM" id="Phobius"/>
    </source>
</evidence>
<keyword evidence="1" id="KW-0472">Membrane</keyword>
<evidence type="ECO:0000313" key="4">
    <source>
        <dbReference type="Proteomes" id="UP000480178"/>
    </source>
</evidence>
<dbReference type="KEGG" id="rhoz:GXP67_13425"/>
<dbReference type="Proteomes" id="UP000480178">
    <property type="component" value="Chromosome"/>
</dbReference>
<dbReference type="Pfam" id="PF22503">
    <property type="entry name" value="DUF6992"/>
    <property type="match status" value="1"/>
</dbReference>
<feature type="transmembrane region" description="Helical" evidence="1">
    <location>
        <begin position="45"/>
        <end position="62"/>
    </location>
</feature>
<dbReference type="RefSeq" id="WP_162443585.1">
    <property type="nucleotide sequence ID" value="NZ_CP048222.1"/>
</dbReference>
<name>A0A6C0GHP3_9BACT</name>
<organism evidence="3 4">
    <name type="scientific">Rhodocytophaga rosea</name>
    <dbReference type="NCBI Taxonomy" id="2704465"/>
    <lineage>
        <taxon>Bacteria</taxon>
        <taxon>Pseudomonadati</taxon>
        <taxon>Bacteroidota</taxon>
        <taxon>Cytophagia</taxon>
        <taxon>Cytophagales</taxon>
        <taxon>Rhodocytophagaceae</taxon>
        <taxon>Rhodocytophaga</taxon>
    </lineage>
</organism>
<gene>
    <name evidence="3" type="ORF">GXP67_13425</name>
</gene>
<accession>A0A6C0GHP3</accession>
<dbReference type="EMBL" id="CP048222">
    <property type="protein sequence ID" value="QHT67556.1"/>
    <property type="molecule type" value="Genomic_DNA"/>
</dbReference>
<evidence type="ECO:0000313" key="3">
    <source>
        <dbReference type="EMBL" id="QHT67556.1"/>
    </source>
</evidence>
<feature type="transmembrane region" description="Helical" evidence="1">
    <location>
        <begin position="114"/>
        <end position="133"/>
    </location>
</feature>
<keyword evidence="1" id="KW-0812">Transmembrane</keyword>
<protein>
    <submittedName>
        <fullName evidence="3">Uncharacterized protein</fullName>
    </submittedName>
</protein>
<proteinExistence type="predicted"/>
<evidence type="ECO:0000256" key="2">
    <source>
        <dbReference type="SAM" id="SignalP"/>
    </source>
</evidence>
<feature type="signal peptide" evidence="2">
    <location>
        <begin position="1"/>
        <end position="21"/>
    </location>
</feature>
<reference evidence="3 4" key="1">
    <citation type="submission" date="2020-01" db="EMBL/GenBank/DDBJ databases">
        <authorList>
            <person name="Kim M.K."/>
        </authorList>
    </citation>
    <scope>NUCLEOTIDE SEQUENCE [LARGE SCALE GENOMIC DNA]</scope>
    <source>
        <strain evidence="3 4">172606-1</strain>
    </source>
</reference>